<dbReference type="InterPro" id="IPR015867">
    <property type="entry name" value="N-reg_PII/ATP_PRibTrfase_C"/>
</dbReference>
<name>A0A1I2G1I4_9BACT</name>
<protein>
    <submittedName>
        <fullName evidence="8">Uncharacterized membrane-anchored protein YitT, contains DUF161 and DUF2179 domains</fullName>
    </submittedName>
</protein>
<dbReference type="InterPro" id="IPR003740">
    <property type="entry name" value="YitT"/>
</dbReference>
<evidence type="ECO:0000256" key="2">
    <source>
        <dbReference type="ARBA" id="ARBA00022475"/>
    </source>
</evidence>
<feature type="domain" description="DUF2179" evidence="7">
    <location>
        <begin position="228"/>
        <end position="287"/>
    </location>
</feature>
<dbReference type="PIRSF" id="PIRSF006483">
    <property type="entry name" value="Membrane_protein_YitT"/>
    <property type="match status" value="1"/>
</dbReference>
<gene>
    <name evidence="8" type="ORF">SAMN05216167_1299</name>
</gene>
<dbReference type="Gene3D" id="3.30.70.120">
    <property type="match status" value="1"/>
</dbReference>
<evidence type="ECO:0000256" key="6">
    <source>
        <dbReference type="SAM" id="Phobius"/>
    </source>
</evidence>
<evidence type="ECO:0000313" key="9">
    <source>
        <dbReference type="Proteomes" id="UP000198598"/>
    </source>
</evidence>
<dbReference type="Pfam" id="PF02588">
    <property type="entry name" value="YitT_membrane"/>
    <property type="match status" value="1"/>
</dbReference>
<dbReference type="CDD" id="cd16380">
    <property type="entry name" value="YitT_C"/>
    <property type="match status" value="1"/>
</dbReference>
<keyword evidence="4 6" id="KW-1133">Transmembrane helix</keyword>
<dbReference type="GO" id="GO:0005886">
    <property type="term" value="C:plasma membrane"/>
    <property type="evidence" value="ECO:0007669"/>
    <property type="project" value="UniProtKB-SubCell"/>
</dbReference>
<keyword evidence="5 6" id="KW-0472">Membrane</keyword>
<accession>A0A1I2G1I4</accession>
<dbReference type="RefSeq" id="WP_093834082.1">
    <property type="nucleotide sequence ID" value="NZ_FOLQ01000029.1"/>
</dbReference>
<dbReference type="InterPro" id="IPR019264">
    <property type="entry name" value="DUF2179"/>
</dbReference>
<dbReference type="PANTHER" id="PTHR33545:SF3">
    <property type="entry name" value="UPF0750 MEMBRANE PROTEIN YQFU"/>
    <property type="match status" value="1"/>
</dbReference>
<dbReference type="PANTHER" id="PTHR33545">
    <property type="entry name" value="UPF0750 MEMBRANE PROTEIN YITT-RELATED"/>
    <property type="match status" value="1"/>
</dbReference>
<feature type="transmembrane region" description="Helical" evidence="6">
    <location>
        <begin position="115"/>
        <end position="133"/>
    </location>
</feature>
<evidence type="ECO:0000256" key="1">
    <source>
        <dbReference type="ARBA" id="ARBA00004651"/>
    </source>
</evidence>
<evidence type="ECO:0000256" key="5">
    <source>
        <dbReference type="ARBA" id="ARBA00023136"/>
    </source>
</evidence>
<feature type="transmembrane region" description="Helical" evidence="6">
    <location>
        <begin position="21"/>
        <end position="40"/>
    </location>
</feature>
<feature type="transmembrane region" description="Helical" evidence="6">
    <location>
        <begin position="154"/>
        <end position="176"/>
    </location>
</feature>
<organism evidence="8 9">
    <name type="scientific">Spirosoma endophyticum</name>
    <dbReference type="NCBI Taxonomy" id="662367"/>
    <lineage>
        <taxon>Bacteria</taxon>
        <taxon>Pseudomonadati</taxon>
        <taxon>Bacteroidota</taxon>
        <taxon>Cytophagia</taxon>
        <taxon>Cytophagales</taxon>
        <taxon>Cytophagaceae</taxon>
        <taxon>Spirosoma</taxon>
    </lineage>
</organism>
<evidence type="ECO:0000259" key="7">
    <source>
        <dbReference type="Pfam" id="PF10035"/>
    </source>
</evidence>
<dbReference type="InterPro" id="IPR051461">
    <property type="entry name" value="UPF0750_membrane"/>
</dbReference>
<reference evidence="8 9" key="1">
    <citation type="submission" date="2016-10" db="EMBL/GenBank/DDBJ databases">
        <authorList>
            <person name="de Groot N.N."/>
        </authorList>
    </citation>
    <scope>NUCLEOTIDE SEQUENCE [LARGE SCALE GENOMIC DNA]</scope>
    <source>
        <strain evidence="8 9">DSM 26130</strain>
    </source>
</reference>
<keyword evidence="3 6" id="KW-0812">Transmembrane</keyword>
<feature type="transmembrane region" description="Helical" evidence="6">
    <location>
        <begin position="52"/>
        <end position="75"/>
    </location>
</feature>
<dbReference type="AlphaFoldDB" id="A0A1I2G1I4"/>
<proteinExistence type="predicted"/>
<evidence type="ECO:0000256" key="3">
    <source>
        <dbReference type="ARBA" id="ARBA00022692"/>
    </source>
</evidence>
<keyword evidence="9" id="KW-1185">Reference proteome</keyword>
<dbReference type="Proteomes" id="UP000198598">
    <property type="component" value="Unassembled WGS sequence"/>
</dbReference>
<evidence type="ECO:0000256" key="4">
    <source>
        <dbReference type="ARBA" id="ARBA00022989"/>
    </source>
</evidence>
<keyword evidence="2" id="KW-1003">Cell membrane</keyword>
<evidence type="ECO:0000313" key="8">
    <source>
        <dbReference type="EMBL" id="SFF10998.1"/>
    </source>
</evidence>
<comment type="subcellular location">
    <subcellularLocation>
        <location evidence="1">Cell membrane</location>
        <topology evidence="1">Multi-pass membrane protein</topology>
    </subcellularLocation>
</comment>
<dbReference type="EMBL" id="FOLQ01000029">
    <property type="protein sequence ID" value="SFF10998.1"/>
    <property type="molecule type" value="Genomic_DNA"/>
</dbReference>
<dbReference type="OrthoDB" id="265478at2"/>
<dbReference type="STRING" id="662367.SAMN05216167_1299"/>
<feature type="transmembrane region" description="Helical" evidence="6">
    <location>
        <begin position="87"/>
        <end position="109"/>
    </location>
</feature>
<sequence>MTSQLTLTSTSQSWARWLKDLGFLCAGVLCAGMGLKGFLLPNNFLDGGAMGISLLIEITTGVDLAVLIILVNIPFIWMGYKQMSLSFAIRTIIAIGLLAICLVFVPYPMVTNDKLLISVFGGFFLGAGIGLAMRGGGVLDGTEVLAIWISRRSPLTVGDVIMLINVLIFGSAAILINVETALYAMLTYLAASKTVDFLIHGIEEYTAIIIVSDHHEAIRHMITEEMGRGVTVFKGEKGYGKRGPREQDTSILYTVVTRLELTRLKDRIDVIDNSAFIINHGIDDAKGGMIKGRPLH</sequence>
<dbReference type="Pfam" id="PF10035">
    <property type="entry name" value="DUF2179"/>
    <property type="match status" value="1"/>
</dbReference>